<evidence type="ECO:0000313" key="1">
    <source>
        <dbReference type="EMBL" id="KAF4660732.1"/>
    </source>
</evidence>
<dbReference type="EMBL" id="JAAPAO010000402">
    <property type="protein sequence ID" value="KAF4660732.1"/>
    <property type="molecule type" value="Genomic_DNA"/>
</dbReference>
<proteinExistence type="predicted"/>
<sequence length="263" mass="29968">MANPFSIGGSSNPITLDRFPLPVNASRRSYNHHLDYLGDIERLIINGAYYGGLMGEFYALHGNGDVIKYSDGLQKGRGLYIGVHAMSLSRRCAFQRTILKLRTTPGSGDHGLLVILCQRPLMYPDIEGKRVNTFEFVTSPHQSDPYMWMCDVAQLKNGDIMLLYQRYFAHRKFKVDVYYKVAISYINIEAIREAVFKNGIVTPTVIRLSWLAKDTWVTLWKVLHYTRTGTRYMYTSSARTMKGVSLSTLTIPNSTGLLIRPFY</sequence>
<gene>
    <name evidence="1" type="ORF">FOL47_007041</name>
</gene>
<dbReference type="InterPro" id="IPR009633">
    <property type="entry name" value="Vaccinia_virus_B17"/>
</dbReference>
<reference evidence="1 2" key="1">
    <citation type="submission" date="2020-04" db="EMBL/GenBank/DDBJ databases">
        <title>Perkinsus chesapeaki whole genome sequence.</title>
        <authorList>
            <person name="Bogema D.R."/>
        </authorList>
    </citation>
    <scope>NUCLEOTIDE SEQUENCE [LARGE SCALE GENOMIC DNA]</scope>
    <source>
        <strain evidence="1">ATCC PRA-425</strain>
    </source>
</reference>
<name>A0A7J6LN45_PERCH</name>
<accession>A0A7J6LN45</accession>
<evidence type="ECO:0000313" key="2">
    <source>
        <dbReference type="Proteomes" id="UP000591131"/>
    </source>
</evidence>
<keyword evidence="2" id="KW-1185">Reference proteome</keyword>
<comment type="caution">
    <text evidence="1">The sequence shown here is derived from an EMBL/GenBank/DDBJ whole genome shotgun (WGS) entry which is preliminary data.</text>
</comment>
<dbReference type="Proteomes" id="UP000591131">
    <property type="component" value="Unassembled WGS sequence"/>
</dbReference>
<organism evidence="1 2">
    <name type="scientific">Perkinsus chesapeaki</name>
    <name type="common">Clam parasite</name>
    <name type="synonym">Perkinsus andrewsi</name>
    <dbReference type="NCBI Taxonomy" id="330153"/>
    <lineage>
        <taxon>Eukaryota</taxon>
        <taxon>Sar</taxon>
        <taxon>Alveolata</taxon>
        <taxon>Perkinsozoa</taxon>
        <taxon>Perkinsea</taxon>
        <taxon>Perkinsida</taxon>
        <taxon>Perkinsidae</taxon>
        <taxon>Perkinsus</taxon>
    </lineage>
</organism>
<dbReference type="AlphaFoldDB" id="A0A7J6LN45"/>
<protein>
    <submittedName>
        <fullName evidence="1">Uncharacterized protein</fullName>
    </submittedName>
</protein>
<dbReference type="Pfam" id="PF06802">
    <property type="entry name" value="DUF1231"/>
    <property type="match status" value="1"/>
</dbReference>